<dbReference type="PANTHER" id="PTHR42791:SF1">
    <property type="entry name" value="N-ACETYLTRANSFERASE DOMAIN-CONTAINING PROTEIN"/>
    <property type="match status" value="1"/>
</dbReference>
<gene>
    <name evidence="1" type="ORF">CVT26_008830</name>
</gene>
<evidence type="ECO:0000313" key="1">
    <source>
        <dbReference type="EMBL" id="PPQ80302.1"/>
    </source>
</evidence>
<proteinExistence type="predicted"/>
<dbReference type="PANTHER" id="PTHR42791">
    <property type="entry name" value="GNAT FAMILY ACETYLTRANSFERASE"/>
    <property type="match status" value="1"/>
</dbReference>
<dbReference type="STRING" id="231916.A0A409WP80"/>
<name>A0A409WP80_9AGAR</name>
<dbReference type="SUPFAM" id="SSF55729">
    <property type="entry name" value="Acyl-CoA N-acyltransferases (Nat)"/>
    <property type="match status" value="1"/>
</dbReference>
<dbReference type="EMBL" id="NHYE01004959">
    <property type="protein sequence ID" value="PPQ80302.1"/>
    <property type="molecule type" value="Genomic_DNA"/>
</dbReference>
<reference evidence="1 2" key="1">
    <citation type="journal article" date="2018" name="Evol. Lett.">
        <title>Horizontal gene cluster transfer increased hallucinogenic mushroom diversity.</title>
        <authorList>
            <person name="Reynolds H.T."/>
            <person name="Vijayakumar V."/>
            <person name="Gluck-Thaler E."/>
            <person name="Korotkin H.B."/>
            <person name="Matheny P.B."/>
            <person name="Slot J.C."/>
        </authorList>
    </citation>
    <scope>NUCLEOTIDE SEQUENCE [LARGE SCALE GENOMIC DNA]</scope>
    <source>
        <strain evidence="1 2">SRW20</strain>
    </source>
</reference>
<sequence>MSDLDIRQITELRERETAEIVDLLVRAYQGNAAVEAMTGGNKDLESLLFRAMTRAGALAGHLYVLESHQEGILSVALWYPPGRKLFGSEEERKLGFEELLSNVDEEARSWWTISHPKRMADFLERWLPKANGSYYLIFRETDGTDPRHQRKGYATRLLDYAVQHVITSPNLIAFCSIGQEHADFYARAGFPIRGRTDLLGRGRTFPAFGHSREV</sequence>
<comment type="caution">
    <text evidence="1">The sequence shown here is derived from an EMBL/GenBank/DDBJ whole genome shotgun (WGS) entry which is preliminary data.</text>
</comment>
<dbReference type="OrthoDB" id="61113at2759"/>
<evidence type="ECO:0000313" key="2">
    <source>
        <dbReference type="Proteomes" id="UP000284706"/>
    </source>
</evidence>
<accession>A0A409WP80</accession>
<dbReference type="Gene3D" id="3.40.630.30">
    <property type="match status" value="1"/>
</dbReference>
<dbReference type="InterPro" id="IPR016181">
    <property type="entry name" value="Acyl_CoA_acyltransferase"/>
</dbReference>
<organism evidence="1 2">
    <name type="scientific">Gymnopilus dilepis</name>
    <dbReference type="NCBI Taxonomy" id="231916"/>
    <lineage>
        <taxon>Eukaryota</taxon>
        <taxon>Fungi</taxon>
        <taxon>Dikarya</taxon>
        <taxon>Basidiomycota</taxon>
        <taxon>Agaricomycotina</taxon>
        <taxon>Agaricomycetes</taxon>
        <taxon>Agaricomycetidae</taxon>
        <taxon>Agaricales</taxon>
        <taxon>Agaricineae</taxon>
        <taxon>Hymenogastraceae</taxon>
        <taxon>Gymnopilus</taxon>
    </lineage>
</organism>
<dbReference type="InterPro" id="IPR052523">
    <property type="entry name" value="Trichothecene_AcTrans"/>
</dbReference>
<keyword evidence="2" id="KW-1185">Reference proteome</keyword>
<dbReference type="InParanoid" id="A0A409WP80"/>
<protein>
    <submittedName>
        <fullName evidence="1">Uncharacterized protein</fullName>
    </submittedName>
</protein>
<dbReference type="AlphaFoldDB" id="A0A409WP80"/>
<dbReference type="Proteomes" id="UP000284706">
    <property type="component" value="Unassembled WGS sequence"/>
</dbReference>